<evidence type="ECO:0000256" key="1">
    <source>
        <dbReference type="SAM" id="Phobius"/>
    </source>
</evidence>
<dbReference type="Pfam" id="PF01551">
    <property type="entry name" value="Peptidase_M23"/>
    <property type="match status" value="1"/>
</dbReference>
<evidence type="ECO:0000259" key="2">
    <source>
        <dbReference type="Pfam" id="PF01551"/>
    </source>
</evidence>
<protein>
    <submittedName>
        <fullName evidence="3">Peptidase family M23</fullName>
    </submittedName>
</protein>
<accession>A0A1H1N108</accession>
<evidence type="ECO:0000313" key="3">
    <source>
        <dbReference type="EMBL" id="SDR92375.1"/>
    </source>
</evidence>
<feature type="domain" description="M23ase beta-sheet core" evidence="2">
    <location>
        <begin position="167"/>
        <end position="243"/>
    </location>
</feature>
<dbReference type="SUPFAM" id="SSF51261">
    <property type="entry name" value="Duplicated hybrid motif"/>
    <property type="match status" value="1"/>
</dbReference>
<organism evidence="3 4">
    <name type="scientific">Microbacterium paraoxydans</name>
    <dbReference type="NCBI Taxonomy" id="199592"/>
    <lineage>
        <taxon>Bacteria</taxon>
        <taxon>Bacillati</taxon>
        <taxon>Actinomycetota</taxon>
        <taxon>Actinomycetes</taxon>
        <taxon>Micrococcales</taxon>
        <taxon>Microbacteriaceae</taxon>
        <taxon>Microbacterium</taxon>
    </lineage>
</organism>
<dbReference type="PANTHER" id="PTHR21666:SF270">
    <property type="entry name" value="MUREIN HYDROLASE ACTIVATOR ENVC"/>
    <property type="match status" value="1"/>
</dbReference>
<name>A0A1H1N108_9MICO</name>
<dbReference type="PANTHER" id="PTHR21666">
    <property type="entry name" value="PEPTIDASE-RELATED"/>
    <property type="match status" value="1"/>
</dbReference>
<dbReference type="InterPro" id="IPR016047">
    <property type="entry name" value="M23ase_b-sheet_dom"/>
</dbReference>
<evidence type="ECO:0000313" key="4">
    <source>
        <dbReference type="Proteomes" id="UP000182126"/>
    </source>
</evidence>
<feature type="transmembrane region" description="Helical" evidence="1">
    <location>
        <begin position="12"/>
        <end position="29"/>
    </location>
</feature>
<dbReference type="GO" id="GO:0004222">
    <property type="term" value="F:metalloendopeptidase activity"/>
    <property type="evidence" value="ECO:0007669"/>
    <property type="project" value="TreeGrafter"/>
</dbReference>
<sequence length="291" mass="31098">MKRAVLALYRVRIPLYYLAAVVLIGNAVLGRFMSAGGVREVWLAAVFAALALAGLCLMLVFLAPRLLPDSPVRVVEPPVRGRWLGMNSPASKVPSHGVRAYGQAYAIDIVADPVAEPRPEFGGAMMRLPSAYPAFGEPVFAMVDGEVVRASGWRRDHRARSNGWGIVYMMIEGMIREIGGPGFVIGNHVTIRSGDGAYATVAHLQQGSLTVKVGDRVTAGTVIGGCGNSGNTSEPHVHAQLMDRASLWTAQGLPMSFSGITLDNHPEAVDALPANEQHMTATGERHEALPR</sequence>
<feature type="transmembrane region" description="Helical" evidence="1">
    <location>
        <begin position="41"/>
        <end position="63"/>
    </location>
</feature>
<dbReference type="EMBL" id="LT629770">
    <property type="protein sequence ID" value="SDR92375.1"/>
    <property type="molecule type" value="Genomic_DNA"/>
</dbReference>
<dbReference type="Gene3D" id="2.70.70.10">
    <property type="entry name" value="Glucose Permease (Domain IIA)"/>
    <property type="match status" value="1"/>
</dbReference>
<dbReference type="AlphaFoldDB" id="A0A1H1N108"/>
<dbReference type="CDD" id="cd12797">
    <property type="entry name" value="M23_peptidase"/>
    <property type="match status" value="1"/>
</dbReference>
<dbReference type="InterPro" id="IPR011055">
    <property type="entry name" value="Dup_hybrid_motif"/>
</dbReference>
<dbReference type="InterPro" id="IPR050570">
    <property type="entry name" value="Cell_wall_metabolism_enzyme"/>
</dbReference>
<keyword evidence="1" id="KW-0812">Transmembrane</keyword>
<reference evidence="3 4" key="1">
    <citation type="submission" date="2016-10" db="EMBL/GenBank/DDBJ databases">
        <authorList>
            <person name="de Groot N.N."/>
        </authorList>
    </citation>
    <scope>NUCLEOTIDE SEQUENCE [LARGE SCALE GENOMIC DNA]</scope>
    <source>
        <strain evidence="3 4">DSM 15019</strain>
    </source>
</reference>
<proteinExistence type="predicted"/>
<dbReference type="GeneID" id="36300189"/>
<gene>
    <name evidence="3" type="ORF">SAMN04489809_0671</name>
</gene>
<dbReference type="RefSeq" id="WP_036340961.1">
    <property type="nucleotide sequence ID" value="NZ_LT629770.1"/>
</dbReference>
<keyword evidence="1" id="KW-0472">Membrane</keyword>
<dbReference type="Proteomes" id="UP000182126">
    <property type="component" value="Chromosome I"/>
</dbReference>
<keyword evidence="1" id="KW-1133">Transmembrane helix</keyword>